<feature type="compositionally biased region" description="Basic and acidic residues" evidence="2">
    <location>
        <begin position="394"/>
        <end position="403"/>
    </location>
</feature>
<dbReference type="GO" id="GO:0006281">
    <property type="term" value="P:DNA repair"/>
    <property type="evidence" value="ECO:0007669"/>
    <property type="project" value="InterPro"/>
</dbReference>
<feature type="region of interest" description="Disordered" evidence="2">
    <location>
        <begin position="500"/>
        <end position="533"/>
    </location>
</feature>
<feature type="compositionally biased region" description="Basic and acidic residues" evidence="2">
    <location>
        <begin position="452"/>
        <end position="464"/>
    </location>
</feature>
<feature type="region of interest" description="Disordered" evidence="2">
    <location>
        <begin position="1"/>
        <end position="24"/>
    </location>
</feature>
<dbReference type="Gene3D" id="3.30.70.330">
    <property type="match status" value="1"/>
</dbReference>
<dbReference type="InterPro" id="IPR035979">
    <property type="entry name" value="RBD_domain_sf"/>
</dbReference>
<feature type="region of interest" description="Disordered" evidence="2">
    <location>
        <begin position="443"/>
        <end position="488"/>
    </location>
</feature>
<keyword evidence="6" id="KW-1185">Reference proteome</keyword>
<dbReference type="SUPFAM" id="SSF56672">
    <property type="entry name" value="DNA/RNA polymerases"/>
    <property type="match status" value="1"/>
</dbReference>
<dbReference type="Pfam" id="PF13966">
    <property type="entry name" value="zf-RVT"/>
    <property type="match status" value="1"/>
</dbReference>
<dbReference type="InterPro" id="IPR012677">
    <property type="entry name" value="Nucleotide-bd_a/b_plait_sf"/>
</dbReference>
<dbReference type="InterPro" id="IPR020847">
    <property type="entry name" value="AP_endonuclease_F1_BS"/>
</dbReference>
<evidence type="ECO:0000259" key="3">
    <source>
        <dbReference type="PROSITE" id="PS50102"/>
    </source>
</evidence>
<dbReference type="GO" id="GO:0003723">
    <property type="term" value="F:RNA binding"/>
    <property type="evidence" value="ECO:0007669"/>
    <property type="project" value="UniProtKB-UniRule"/>
</dbReference>
<dbReference type="SUPFAM" id="SSF54928">
    <property type="entry name" value="RNA-binding domain, RBD"/>
    <property type="match status" value="1"/>
</dbReference>
<protein>
    <submittedName>
        <fullName evidence="5">Uncharacterized protein</fullName>
    </submittedName>
</protein>
<dbReference type="InterPro" id="IPR005135">
    <property type="entry name" value="Endo/exonuclease/phosphatase"/>
</dbReference>
<evidence type="ECO:0000313" key="5">
    <source>
        <dbReference type="EMBL" id="GKV02341.1"/>
    </source>
</evidence>
<dbReference type="InterPro" id="IPR000504">
    <property type="entry name" value="RRM_dom"/>
</dbReference>
<feature type="domain" description="RRM" evidence="3">
    <location>
        <begin position="41"/>
        <end position="118"/>
    </location>
</feature>
<keyword evidence="1" id="KW-0694">RNA-binding</keyword>
<dbReference type="Pfam" id="PF03372">
    <property type="entry name" value="Exo_endo_phos"/>
    <property type="match status" value="1"/>
</dbReference>
<feature type="region of interest" description="Disordered" evidence="2">
    <location>
        <begin position="394"/>
        <end position="424"/>
    </location>
</feature>
<dbReference type="PROSITE" id="PS50878">
    <property type="entry name" value="RT_POL"/>
    <property type="match status" value="1"/>
</dbReference>
<dbReference type="CDD" id="cd01650">
    <property type="entry name" value="RT_nLTR_like"/>
    <property type="match status" value="1"/>
</dbReference>
<dbReference type="GO" id="GO:0003677">
    <property type="term" value="F:DNA binding"/>
    <property type="evidence" value="ECO:0007669"/>
    <property type="project" value="InterPro"/>
</dbReference>
<dbReference type="Pfam" id="PF00076">
    <property type="entry name" value="RRM_1"/>
    <property type="match status" value="1"/>
</dbReference>
<evidence type="ECO:0000256" key="2">
    <source>
        <dbReference type="SAM" id="MobiDB-lite"/>
    </source>
</evidence>
<dbReference type="InterPro" id="IPR043502">
    <property type="entry name" value="DNA/RNA_pol_sf"/>
</dbReference>
<dbReference type="InterPro" id="IPR036691">
    <property type="entry name" value="Endo/exonu/phosph_ase_sf"/>
</dbReference>
<dbReference type="PROSITE" id="PS50102">
    <property type="entry name" value="RRM"/>
    <property type="match status" value="1"/>
</dbReference>
<proteinExistence type="predicted"/>
<feature type="domain" description="Reverse transcriptase" evidence="4">
    <location>
        <begin position="1117"/>
        <end position="1395"/>
    </location>
</feature>
<name>A0AAV5IUQ4_9ROSI</name>
<reference evidence="5 6" key="1">
    <citation type="journal article" date="2021" name="Commun. Biol.">
        <title>The genome of Shorea leprosula (Dipterocarpaceae) highlights the ecological relevance of drought in aseasonal tropical rainforests.</title>
        <authorList>
            <person name="Ng K.K.S."/>
            <person name="Kobayashi M.J."/>
            <person name="Fawcett J.A."/>
            <person name="Hatakeyama M."/>
            <person name="Paape T."/>
            <person name="Ng C.H."/>
            <person name="Ang C.C."/>
            <person name="Tnah L.H."/>
            <person name="Lee C.T."/>
            <person name="Nishiyama T."/>
            <person name="Sese J."/>
            <person name="O'Brien M.J."/>
            <person name="Copetti D."/>
            <person name="Mohd Noor M.I."/>
            <person name="Ong R.C."/>
            <person name="Putra M."/>
            <person name="Sireger I.Z."/>
            <person name="Indrioko S."/>
            <person name="Kosugi Y."/>
            <person name="Izuno A."/>
            <person name="Isagi Y."/>
            <person name="Lee S.L."/>
            <person name="Shimizu K.K."/>
        </authorList>
    </citation>
    <scope>NUCLEOTIDE SEQUENCE [LARGE SCALE GENOMIC DNA]</scope>
    <source>
        <strain evidence="5">214</strain>
    </source>
</reference>
<evidence type="ECO:0000313" key="6">
    <source>
        <dbReference type="Proteomes" id="UP001054252"/>
    </source>
</evidence>
<dbReference type="InterPro" id="IPR026960">
    <property type="entry name" value="RVT-Znf"/>
</dbReference>
<feature type="compositionally biased region" description="Polar residues" evidence="2">
    <location>
        <begin position="563"/>
        <end position="577"/>
    </location>
</feature>
<feature type="compositionally biased region" description="Basic and acidic residues" evidence="2">
    <location>
        <begin position="500"/>
        <end position="528"/>
    </location>
</feature>
<sequence length="1829" mass="211961">MERTRFRARGAATGEASGTRQRQGHRRWIPGLDHKISGQATTFFIYNFPENVEAKDLWYRFQMYGKVVDVFVPKKRDKWGKRFGFLRLLGVQNVSQMVRRLNEIWIDSYKLRVKTTEDRSKERVKGTVTRGRTQHRVDRLVKPGQSYAQVVKGKEQRTQSLPTAVETLGGEDRVSTHLKKGTIQTRHQNEKEEVESCQILKPKRSREKVREAESQEECMEFTPTQEELKWLEGGMVAILKSLSLITDIQRRFDVDGGLITVSPIGGRRVLLTEKKTGYLIEFMNLNKELFDLWFEVIKPWDKEVQERSRLVWLRIAGIPLKAWSDRCFKMIGESMGEVVMIHGDTKMKSILCEGRILVISSAEHKIVKQVSLKVEEQMYEIQVIEEEWRSDPDWWLSDDDRQSESTTESEFSSDQNEEDQDFGNAEICSEDDVRMDEEHLMHDSLSNSNFKSSEEGKTSWHAEEGDTDIEDGASGPSKTNGPLEGKEIGLRSKSGLRGEYKQEEIKRSKTRGPEEVFGRESATDRETAIRGSRRTRRRKIEDCYPESFVEIRAKETHREVSKTKLSQQQRDGTQSSTMSKVIPVVSDSLSDGCIINRNRLIHSEMALHEVRTMMSMGKRLGIQIQNNEEEVQSRLMELEMREAAGEGLGSVLKRKEVGKLVRIEQPDFLFLQETKLETGDDDLCRTMWNSNEMDWVMKESIGASGGLLCIWNKKNFDKTKVSTGDGYLRITGEWGLDKVKCNLVNVYGPNDRQKRLKLWVELEHMIIEEGGRWLLAGDFNAVRCLEERKGRTGENPDMKKFDEFILAAGLIDIKMVNRKFTWYRPDGTAMSRLDRFLMNAEMCSMGGNWVQQGLKRNISDHCAIVLNSKTSDWGPKPFRVLDAWQLHPDFKKVIEEKWSEMEVDGFAGYKCKQKLKELKAFLKGWNKEVFGNMEAQYEQAAKQIEQIDMKNEEIDLDEFETIQRQEGFQKLWDIIKRREMIWKQKSRSNWVRAGDANTRFFHRVANGRKAQNNITGLMRDGVWVEEPEQVKKEVYNYFSKLFQGDTWNRPKPCGVSFKQISTEEKQWLERPFSIEEIEEGLRSCEGSKAPGPDGYNFNFLKFAWDSLKEDFMSFFAEFHKNGRLVSGLNSSFLALIPKKFNSMELKDYRPISLIGCVYKLLAKVLANRIKAVMPGIISETQSAFLRGRQLVDGVLVLNEVVEEVKRRKQSAFVFKADFAKAYDCVDWSFLEWMMDRMGFGIKWRGWIMECLSTSKISVLVNGSPTEEFKVGKGLRQGDPLSPFLFLMIGEGLNGVVQKAVSEGMFQGIEIGRKGLTVSLLQFADDTVIMGKADIENITLVKTILRWFELMSGLQINFSKSYIYGYNVPTKWIEGSASMLRCGVGKSPIIYLGMPVDGNPGSRKLWEPVIKKFRAKLAVWKAASLSFGGRLTLLNSDLRRKNWALLGKWWHRFGVGVESLWKRVLTEKYYEGNWKEADIKAIGNWRVSKLWRDIIRIGGQSMRLHNMLVEGFRWEVGEGNRVSFWREWWIGGKNLRDLYPRLYALSRNKEGNICEMGVWEGDKWCWNLEWRRGRIGREKDEEEALWEKLGILQLKKGVEDRWRWIHDSDGSYMVKKAYEFLAPSEGILEEQLSKVIWCRLVPSKVSFFGWRLCLDRLPTKWNIRKRGVHLQEEELTCVLCHNMIEEANHLFSMCKEAWIMWTEVLQWWNMKTVTPNSVRGVANIFVYDLGRVVGKEIGACIFLVVSWYLWYWRNGKVFGNEAISRGRLLNMIQAKSFLWIKNKVNGCVFSFNEWKDNPVACALSMRSYKQAMKLFHKQQKKGNTADRSAS</sequence>
<dbReference type="Gene3D" id="3.60.10.10">
    <property type="entry name" value="Endonuclease/exonuclease/phosphatase"/>
    <property type="match status" value="1"/>
</dbReference>
<evidence type="ECO:0000256" key="1">
    <source>
        <dbReference type="PROSITE-ProRule" id="PRU00176"/>
    </source>
</evidence>
<organism evidence="5 6">
    <name type="scientific">Rubroshorea leprosula</name>
    <dbReference type="NCBI Taxonomy" id="152421"/>
    <lineage>
        <taxon>Eukaryota</taxon>
        <taxon>Viridiplantae</taxon>
        <taxon>Streptophyta</taxon>
        <taxon>Embryophyta</taxon>
        <taxon>Tracheophyta</taxon>
        <taxon>Spermatophyta</taxon>
        <taxon>Magnoliopsida</taxon>
        <taxon>eudicotyledons</taxon>
        <taxon>Gunneridae</taxon>
        <taxon>Pentapetalae</taxon>
        <taxon>rosids</taxon>
        <taxon>malvids</taxon>
        <taxon>Malvales</taxon>
        <taxon>Dipterocarpaceae</taxon>
        <taxon>Rubroshorea</taxon>
    </lineage>
</organism>
<evidence type="ECO:0000259" key="4">
    <source>
        <dbReference type="PROSITE" id="PS50878"/>
    </source>
</evidence>
<dbReference type="PANTHER" id="PTHR31635:SF196">
    <property type="entry name" value="REVERSE TRANSCRIPTASE DOMAIN-CONTAINING PROTEIN-RELATED"/>
    <property type="match status" value="1"/>
</dbReference>
<dbReference type="EMBL" id="BPVZ01000018">
    <property type="protein sequence ID" value="GKV02341.1"/>
    <property type="molecule type" value="Genomic_DNA"/>
</dbReference>
<dbReference type="GO" id="GO:0004519">
    <property type="term" value="F:endonuclease activity"/>
    <property type="evidence" value="ECO:0007669"/>
    <property type="project" value="InterPro"/>
</dbReference>
<dbReference type="SMART" id="SM00360">
    <property type="entry name" value="RRM"/>
    <property type="match status" value="1"/>
</dbReference>
<dbReference type="CDD" id="cd00590">
    <property type="entry name" value="RRM_SF"/>
    <property type="match status" value="1"/>
</dbReference>
<dbReference type="PROSITE" id="PS00726">
    <property type="entry name" value="AP_NUCLEASE_F1_1"/>
    <property type="match status" value="1"/>
</dbReference>
<gene>
    <name evidence="5" type="ORF">SLEP1_g14794</name>
</gene>
<comment type="caution">
    <text evidence="5">The sequence shown here is derived from an EMBL/GenBank/DDBJ whole genome shotgun (WGS) entry which is preliminary data.</text>
</comment>
<feature type="region of interest" description="Disordered" evidence="2">
    <location>
        <begin position="555"/>
        <end position="577"/>
    </location>
</feature>
<accession>A0AAV5IUQ4</accession>
<dbReference type="Proteomes" id="UP001054252">
    <property type="component" value="Unassembled WGS sequence"/>
</dbReference>
<dbReference type="InterPro" id="IPR000477">
    <property type="entry name" value="RT_dom"/>
</dbReference>
<feature type="compositionally biased region" description="Low complexity" evidence="2">
    <location>
        <begin position="404"/>
        <end position="413"/>
    </location>
</feature>
<dbReference type="PANTHER" id="PTHR31635">
    <property type="entry name" value="REVERSE TRANSCRIPTASE DOMAIN-CONTAINING PROTEIN-RELATED"/>
    <property type="match status" value="1"/>
</dbReference>
<dbReference type="Pfam" id="PF00078">
    <property type="entry name" value="RVT_1"/>
    <property type="match status" value="1"/>
</dbReference>
<dbReference type="SUPFAM" id="SSF56219">
    <property type="entry name" value="DNase I-like"/>
    <property type="match status" value="1"/>
</dbReference>